<accession>A0A165UUC1</accession>
<dbReference type="PROSITE" id="PS00109">
    <property type="entry name" value="PROTEIN_KINASE_TYR"/>
    <property type="match status" value="1"/>
</dbReference>
<organism evidence="5 6">
    <name type="scientific">Neolentinus lepideus HHB14362 ss-1</name>
    <dbReference type="NCBI Taxonomy" id="1314782"/>
    <lineage>
        <taxon>Eukaryota</taxon>
        <taxon>Fungi</taxon>
        <taxon>Dikarya</taxon>
        <taxon>Basidiomycota</taxon>
        <taxon>Agaricomycotina</taxon>
        <taxon>Agaricomycetes</taxon>
        <taxon>Gloeophyllales</taxon>
        <taxon>Gloeophyllaceae</taxon>
        <taxon>Neolentinus</taxon>
    </lineage>
</organism>
<dbReference type="InParanoid" id="A0A165UUC1"/>
<dbReference type="PANTHER" id="PTHR44329:SF298">
    <property type="entry name" value="MIXED LINEAGE KINASE DOMAIN-LIKE PROTEIN"/>
    <property type="match status" value="1"/>
</dbReference>
<dbReference type="InterPro" id="IPR051681">
    <property type="entry name" value="Ser/Thr_Kinases-Pseudokinases"/>
</dbReference>
<protein>
    <submittedName>
        <fullName evidence="5">Kinase-like protein</fullName>
    </submittedName>
</protein>
<gene>
    <name evidence="5" type="ORF">NEOLEDRAFT_1145524</name>
</gene>
<keyword evidence="5" id="KW-0808">Transferase</keyword>
<keyword evidence="1 3" id="KW-0547">Nucleotide-binding</keyword>
<dbReference type="SUPFAM" id="SSF56112">
    <property type="entry name" value="Protein kinase-like (PK-like)"/>
    <property type="match status" value="1"/>
</dbReference>
<feature type="binding site" evidence="3">
    <location>
        <position position="70"/>
    </location>
    <ligand>
        <name>ATP</name>
        <dbReference type="ChEBI" id="CHEBI:30616"/>
    </ligand>
</feature>
<dbReference type="AlphaFoldDB" id="A0A165UUC1"/>
<dbReference type="InterPro" id="IPR000719">
    <property type="entry name" value="Prot_kinase_dom"/>
</dbReference>
<evidence type="ECO:0000256" key="2">
    <source>
        <dbReference type="ARBA" id="ARBA00022840"/>
    </source>
</evidence>
<dbReference type="Proteomes" id="UP000076761">
    <property type="component" value="Unassembled WGS sequence"/>
</dbReference>
<dbReference type="PROSITE" id="PS00107">
    <property type="entry name" value="PROTEIN_KINASE_ATP"/>
    <property type="match status" value="1"/>
</dbReference>
<dbReference type="PROSITE" id="PS50011">
    <property type="entry name" value="PROTEIN_KINASE_DOM"/>
    <property type="match status" value="1"/>
</dbReference>
<evidence type="ECO:0000313" key="6">
    <source>
        <dbReference type="Proteomes" id="UP000076761"/>
    </source>
</evidence>
<name>A0A165UUC1_9AGAM</name>
<dbReference type="STRING" id="1314782.A0A165UUC1"/>
<dbReference type="PRINTS" id="PR00109">
    <property type="entry name" value="TYRKINASE"/>
</dbReference>
<dbReference type="InterPro" id="IPR001245">
    <property type="entry name" value="Ser-Thr/Tyr_kinase_cat_dom"/>
</dbReference>
<sequence length="323" mass="36106">MAASSSGISSQSTLAKAHRLLVKLAEKSHSIPSKCYLTNIQVDRSSYPIGGGGFADVFQGRLGCEMVALKRLRVFANNMTVDQDRQMKRLCREALLWQQIRHPNILPFLSVDRESFPPQMCVVSPWMPNGDILGYLKRYEPAPTVGLINRLLYQIAQGATYLHHSNIVHGDLRGGNILIDTDHHVQIADFGLSVFAEATQGSVTCSNRDGSLAWMAPELFYPTKFGHQAFHRTPATDIYAFACFCIEVYTGRRPFVHLPVTAIILSIIQGVTPDRPEPETCRGLTIPDELWSLMECCWVSNSSNRPDIRNVARCLDEICQLKD</sequence>
<keyword evidence="6" id="KW-1185">Reference proteome</keyword>
<dbReference type="OrthoDB" id="4062651at2759"/>
<dbReference type="InterPro" id="IPR017441">
    <property type="entry name" value="Protein_kinase_ATP_BS"/>
</dbReference>
<dbReference type="GO" id="GO:0004674">
    <property type="term" value="F:protein serine/threonine kinase activity"/>
    <property type="evidence" value="ECO:0007669"/>
    <property type="project" value="TreeGrafter"/>
</dbReference>
<dbReference type="InterPro" id="IPR008266">
    <property type="entry name" value="Tyr_kinase_AS"/>
</dbReference>
<evidence type="ECO:0000256" key="3">
    <source>
        <dbReference type="PROSITE-ProRule" id="PRU10141"/>
    </source>
</evidence>
<reference evidence="5 6" key="1">
    <citation type="journal article" date="2016" name="Mol. Biol. Evol.">
        <title>Comparative Genomics of Early-Diverging Mushroom-Forming Fungi Provides Insights into the Origins of Lignocellulose Decay Capabilities.</title>
        <authorList>
            <person name="Nagy L.G."/>
            <person name="Riley R."/>
            <person name="Tritt A."/>
            <person name="Adam C."/>
            <person name="Daum C."/>
            <person name="Floudas D."/>
            <person name="Sun H."/>
            <person name="Yadav J.S."/>
            <person name="Pangilinan J."/>
            <person name="Larsson K.H."/>
            <person name="Matsuura K."/>
            <person name="Barry K."/>
            <person name="Labutti K."/>
            <person name="Kuo R."/>
            <person name="Ohm R.A."/>
            <person name="Bhattacharya S.S."/>
            <person name="Shirouzu T."/>
            <person name="Yoshinaga Y."/>
            <person name="Martin F.M."/>
            <person name="Grigoriev I.V."/>
            <person name="Hibbett D.S."/>
        </authorList>
    </citation>
    <scope>NUCLEOTIDE SEQUENCE [LARGE SCALE GENOMIC DNA]</scope>
    <source>
        <strain evidence="5 6">HHB14362 ss-1</strain>
    </source>
</reference>
<dbReference type="GO" id="GO:0005524">
    <property type="term" value="F:ATP binding"/>
    <property type="evidence" value="ECO:0007669"/>
    <property type="project" value="UniProtKB-UniRule"/>
</dbReference>
<dbReference type="PANTHER" id="PTHR44329">
    <property type="entry name" value="SERINE/THREONINE-PROTEIN KINASE TNNI3K-RELATED"/>
    <property type="match status" value="1"/>
</dbReference>
<keyword evidence="5" id="KW-0418">Kinase</keyword>
<evidence type="ECO:0000256" key="1">
    <source>
        <dbReference type="ARBA" id="ARBA00022741"/>
    </source>
</evidence>
<dbReference type="Gene3D" id="1.10.510.10">
    <property type="entry name" value="Transferase(Phosphotransferase) domain 1"/>
    <property type="match status" value="1"/>
</dbReference>
<dbReference type="Pfam" id="PF07714">
    <property type="entry name" value="PK_Tyr_Ser-Thr"/>
    <property type="match status" value="1"/>
</dbReference>
<feature type="domain" description="Protein kinase" evidence="4">
    <location>
        <begin position="43"/>
        <end position="318"/>
    </location>
</feature>
<dbReference type="EMBL" id="KV425556">
    <property type="protein sequence ID" value="KZT28714.1"/>
    <property type="molecule type" value="Genomic_DNA"/>
</dbReference>
<evidence type="ECO:0000313" key="5">
    <source>
        <dbReference type="EMBL" id="KZT28714.1"/>
    </source>
</evidence>
<proteinExistence type="predicted"/>
<evidence type="ECO:0000259" key="4">
    <source>
        <dbReference type="PROSITE" id="PS50011"/>
    </source>
</evidence>
<keyword evidence="2 3" id="KW-0067">ATP-binding</keyword>
<dbReference type="InterPro" id="IPR011009">
    <property type="entry name" value="Kinase-like_dom_sf"/>
</dbReference>